<sequence>MQFDSHGLKGGLWKGRLTADAAPGSVGLFHLGVQIATAYLTDQDDGWLVTVAVPGEVLSDGRHSLLLIADADQTGPGTRLARLDLIAGDVLDGDLAAEIEQLRAELELLKREFRRFASGG</sequence>
<dbReference type="RefSeq" id="WP_090731852.1">
    <property type="nucleotide sequence ID" value="NZ_FOHO01000001.1"/>
</dbReference>
<dbReference type="Proteomes" id="UP000199180">
    <property type="component" value="Unassembled WGS sequence"/>
</dbReference>
<dbReference type="AlphaFoldDB" id="A0A1H9YP88"/>
<evidence type="ECO:0000256" key="1">
    <source>
        <dbReference type="SAM" id="Coils"/>
    </source>
</evidence>
<organism evidence="2 3">
    <name type="scientific">Paracoccus homiensis</name>
    <dbReference type="NCBI Taxonomy" id="364199"/>
    <lineage>
        <taxon>Bacteria</taxon>
        <taxon>Pseudomonadati</taxon>
        <taxon>Pseudomonadota</taxon>
        <taxon>Alphaproteobacteria</taxon>
        <taxon>Rhodobacterales</taxon>
        <taxon>Paracoccaceae</taxon>
        <taxon>Paracoccus</taxon>
    </lineage>
</organism>
<accession>A0A1H9YP88</accession>
<feature type="coiled-coil region" evidence="1">
    <location>
        <begin position="92"/>
        <end position="119"/>
    </location>
</feature>
<dbReference type="STRING" id="364199.SAMN04489858_101250"/>
<evidence type="ECO:0000313" key="2">
    <source>
        <dbReference type="EMBL" id="SES70849.1"/>
    </source>
</evidence>
<keyword evidence="3" id="KW-1185">Reference proteome</keyword>
<keyword evidence="1" id="KW-0175">Coiled coil</keyword>
<name>A0A1H9YP88_9RHOB</name>
<evidence type="ECO:0000313" key="3">
    <source>
        <dbReference type="Proteomes" id="UP000199180"/>
    </source>
</evidence>
<protein>
    <submittedName>
        <fullName evidence="2">Uncharacterized protein</fullName>
    </submittedName>
</protein>
<gene>
    <name evidence="2" type="ORF">SAMN04489858_101250</name>
</gene>
<dbReference type="EMBL" id="FOHO01000001">
    <property type="protein sequence ID" value="SES70849.1"/>
    <property type="molecule type" value="Genomic_DNA"/>
</dbReference>
<proteinExistence type="predicted"/>
<dbReference type="OrthoDB" id="7772846at2"/>
<reference evidence="2 3" key="1">
    <citation type="submission" date="2016-10" db="EMBL/GenBank/DDBJ databases">
        <authorList>
            <person name="de Groot N.N."/>
        </authorList>
    </citation>
    <scope>NUCLEOTIDE SEQUENCE [LARGE SCALE GENOMIC DNA]</scope>
    <source>
        <strain evidence="2 3">DSM 17862</strain>
    </source>
</reference>